<dbReference type="GO" id="GO:0004672">
    <property type="term" value="F:protein kinase activity"/>
    <property type="evidence" value="ECO:0007669"/>
    <property type="project" value="InterPro"/>
</dbReference>
<feature type="compositionally biased region" description="Low complexity" evidence="1">
    <location>
        <begin position="638"/>
        <end position="676"/>
    </location>
</feature>
<dbReference type="AlphaFoldDB" id="A0AAE0TZH1"/>
<dbReference type="InterPro" id="IPR000719">
    <property type="entry name" value="Prot_kinase_dom"/>
</dbReference>
<feature type="compositionally biased region" description="Acidic residues" evidence="1">
    <location>
        <begin position="352"/>
        <end position="367"/>
    </location>
</feature>
<name>A0AAE0TZH1_9PEZI</name>
<feature type="region of interest" description="Disordered" evidence="1">
    <location>
        <begin position="631"/>
        <end position="684"/>
    </location>
</feature>
<dbReference type="GO" id="GO:0005524">
    <property type="term" value="F:ATP binding"/>
    <property type="evidence" value="ECO:0007669"/>
    <property type="project" value="InterPro"/>
</dbReference>
<feature type="region of interest" description="Disordered" evidence="1">
    <location>
        <begin position="76"/>
        <end position="128"/>
    </location>
</feature>
<feature type="compositionally biased region" description="Low complexity" evidence="1">
    <location>
        <begin position="116"/>
        <end position="128"/>
    </location>
</feature>
<feature type="compositionally biased region" description="Acidic residues" evidence="1">
    <location>
        <begin position="906"/>
        <end position="933"/>
    </location>
</feature>
<reference evidence="3" key="1">
    <citation type="journal article" date="2023" name="Mol. Phylogenet. Evol.">
        <title>Genome-scale phylogeny and comparative genomics of the fungal order Sordariales.</title>
        <authorList>
            <person name="Hensen N."/>
            <person name="Bonometti L."/>
            <person name="Westerberg I."/>
            <person name="Brannstrom I.O."/>
            <person name="Guillou S."/>
            <person name="Cros-Aarteil S."/>
            <person name="Calhoun S."/>
            <person name="Haridas S."/>
            <person name="Kuo A."/>
            <person name="Mondo S."/>
            <person name="Pangilinan J."/>
            <person name="Riley R."/>
            <person name="LaButti K."/>
            <person name="Andreopoulos B."/>
            <person name="Lipzen A."/>
            <person name="Chen C."/>
            <person name="Yan M."/>
            <person name="Daum C."/>
            <person name="Ng V."/>
            <person name="Clum A."/>
            <person name="Steindorff A."/>
            <person name="Ohm R.A."/>
            <person name="Martin F."/>
            <person name="Silar P."/>
            <person name="Natvig D.O."/>
            <person name="Lalanne C."/>
            <person name="Gautier V."/>
            <person name="Ament-Velasquez S.L."/>
            <person name="Kruys A."/>
            <person name="Hutchinson M.I."/>
            <person name="Powell A.J."/>
            <person name="Barry K."/>
            <person name="Miller A.N."/>
            <person name="Grigoriev I.V."/>
            <person name="Debuchy R."/>
            <person name="Gladieux P."/>
            <person name="Hiltunen Thoren M."/>
            <person name="Johannesson H."/>
        </authorList>
    </citation>
    <scope>NUCLEOTIDE SEQUENCE</scope>
    <source>
        <strain evidence="3">CBS 232.78</strain>
    </source>
</reference>
<gene>
    <name evidence="3" type="ORF">B0H63DRAFT_449283</name>
</gene>
<comment type="caution">
    <text evidence="3">The sequence shown here is derived from an EMBL/GenBank/DDBJ whole genome shotgun (WGS) entry which is preliminary data.</text>
</comment>
<evidence type="ECO:0000256" key="1">
    <source>
        <dbReference type="SAM" id="MobiDB-lite"/>
    </source>
</evidence>
<evidence type="ECO:0000259" key="2">
    <source>
        <dbReference type="PROSITE" id="PS50011"/>
    </source>
</evidence>
<dbReference type="InterPro" id="IPR011009">
    <property type="entry name" value="Kinase-like_dom_sf"/>
</dbReference>
<feature type="region of interest" description="Disordered" evidence="1">
    <location>
        <begin position="13"/>
        <end position="61"/>
    </location>
</feature>
<feature type="compositionally biased region" description="Basic and acidic residues" evidence="1">
    <location>
        <begin position="81"/>
        <end position="91"/>
    </location>
</feature>
<reference evidence="3" key="2">
    <citation type="submission" date="2023-06" db="EMBL/GenBank/DDBJ databases">
        <authorList>
            <consortium name="Lawrence Berkeley National Laboratory"/>
            <person name="Haridas S."/>
            <person name="Hensen N."/>
            <person name="Bonometti L."/>
            <person name="Westerberg I."/>
            <person name="Brannstrom I.O."/>
            <person name="Guillou S."/>
            <person name="Cros-Aarteil S."/>
            <person name="Calhoun S."/>
            <person name="Kuo A."/>
            <person name="Mondo S."/>
            <person name="Pangilinan J."/>
            <person name="Riley R."/>
            <person name="LaButti K."/>
            <person name="Andreopoulos B."/>
            <person name="Lipzen A."/>
            <person name="Chen C."/>
            <person name="Yanf M."/>
            <person name="Daum C."/>
            <person name="Ng V."/>
            <person name="Clum A."/>
            <person name="Steindorff A."/>
            <person name="Ohm R."/>
            <person name="Martin F."/>
            <person name="Silar P."/>
            <person name="Natvig D."/>
            <person name="Lalanne C."/>
            <person name="Gautier V."/>
            <person name="Ament-velasquez S.L."/>
            <person name="Kruys A."/>
            <person name="Hutchinson M.I."/>
            <person name="Powell A.J."/>
            <person name="Barry K."/>
            <person name="Miller A.N."/>
            <person name="Grigoriev I.V."/>
            <person name="Debuchy R."/>
            <person name="Gladieux P."/>
            <person name="Thoren M.H."/>
            <person name="Johannesson H."/>
        </authorList>
    </citation>
    <scope>NUCLEOTIDE SEQUENCE</scope>
    <source>
        <strain evidence="3">CBS 232.78</strain>
    </source>
</reference>
<dbReference type="Gene3D" id="1.10.510.10">
    <property type="entry name" value="Transferase(Phosphotransferase) domain 1"/>
    <property type="match status" value="1"/>
</dbReference>
<evidence type="ECO:0000313" key="3">
    <source>
        <dbReference type="EMBL" id="KAK3385207.1"/>
    </source>
</evidence>
<sequence>MENINPLDILLAEDQQQQQSEEIQQQQSETQQSESTRPKFNNGRAKALAAAAPKPPSKDLKKYGYLFNEKVLVVKKRKPAEKKSAEKKPAEETPAETEETTTTGSKSKAEPDQGGSSSSSKSVAPAPAPVPVVSKNPLGRQFLFVRNIDSGLFSTAQLVMDTKTDELFVRKVKTKRSRIDPKYADLDAEIEAMEYLQHPENLRDASPRPWLPELLSHELIPMAKVRSDDSSHPGPQTVYAQVSYWKYLNGGSLKDVWGCDMQPIAKFPAPFAVIARYTWQVLSTMQYMYHRVHQGYVMHTDMHEGNIWLHWDETEDLPNFHVGDFGNSIFVPPYDDSDSSPEKGENSPGSEQVEEDEEDEDEDEDGKEADRDIDDVIKAITHLLKNAAGYREFEIPIILQLLNKETPAPVRVFDRSDIDIVTRLTAKHERCEIDARLMVMHSILKKLERLRAEQRVRRRDKRNIPVDLMEVIHLAKSLELDCTDGSGSSLDETNTADYIRVSQYGRERVSMASGHLAPRPFTFAAASVEDALKPTFVVTYDHDRTRGPHQVDEPLQILGPWYLVSIPSLVLADPNPHHRPAALRRQMWRFQAAELPAPSTTEIPGAFDSDSSGSPAIRSIDRFIKSARAAKAKEKRSTAVATTSAAATTSGDPSTSDDPGTSDDSSTSDEPSTSDDPTTKRPAKVRKIVTFAEPEPEQPPKTFDEFKLRGGRVKKSPFFWLSPARDAFARIRRPLTPTTLFKRTPPSKPSVVAKIKKTLHISQTGINFRALSGLDKNGSKATKNIDIEDIFKPLPLSYATTRLPPSRKIGELKVYESKLLPPPATAAAGRSAEDESDDDLSDIEEPLEHLKWRNKLPFRRAVEWYESGAFEQDFATLVAQREQIPHLPASKHTAELKILFESVDPNSDEGGSDDDNEEKEEEEEAVVEDPTEEEMVIPETVLPKKNPSLVAYRKNLIRNVLEYQVERVGEDAVVLVAGHGAVISSGTTDSLASSPLIAVRSERASRLPRMSARHAVAMDGGSAMAKTAQVALRYRESWRITFHRGVGGRLPVRILPASALPGVMRVARAAQLLLFANFLSAKVFFDLPCWAMDVLITIVGSRHECAFQCREVASDHVQMT</sequence>
<dbReference type="Gene3D" id="3.30.200.20">
    <property type="entry name" value="Phosphorylase Kinase, domain 1"/>
    <property type="match status" value="1"/>
</dbReference>
<feature type="domain" description="Protein kinase" evidence="2">
    <location>
        <begin position="142"/>
        <end position="444"/>
    </location>
</feature>
<feature type="region of interest" description="Disordered" evidence="1">
    <location>
        <begin position="902"/>
        <end position="933"/>
    </location>
</feature>
<dbReference type="EMBL" id="JAULSW010000004">
    <property type="protein sequence ID" value="KAK3385207.1"/>
    <property type="molecule type" value="Genomic_DNA"/>
</dbReference>
<feature type="region of interest" description="Disordered" evidence="1">
    <location>
        <begin position="333"/>
        <end position="371"/>
    </location>
</feature>
<dbReference type="PROSITE" id="PS50011">
    <property type="entry name" value="PROTEIN_KINASE_DOM"/>
    <property type="match status" value="1"/>
</dbReference>
<evidence type="ECO:0000313" key="4">
    <source>
        <dbReference type="Proteomes" id="UP001285441"/>
    </source>
</evidence>
<proteinExistence type="predicted"/>
<organism evidence="3 4">
    <name type="scientific">Podospora didyma</name>
    <dbReference type="NCBI Taxonomy" id="330526"/>
    <lineage>
        <taxon>Eukaryota</taxon>
        <taxon>Fungi</taxon>
        <taxon>Dikarya</taxon>
        <taxon>Ascomycota</taxon>
        <taxon>Pezizomycotina</taxon>
        <taxon>Sordariomycetes</taxon>
        <taxon>Sordariomycetidae</taxon>
        <taxon>Sordariales</taxon>
        <taxon>Podosporaceae</taxon>
        <taxon>Podospora</taxon>
    </lineage>
</organism>
<dbReference type="SUPFAM" id="SSF56112">
    <property type="entry name" value="Protein kinase-like (PK-like)"/>
    <property type="match status" value="1"/>
</dbReference>
<dbReference type="Proteomes" id="UP001285441">
    <property type="component" value="Unassembled WGS sequence"/>
</dbReference>
<feature type="compositionally biased region" description="Low complexity" evidence="1">
    <location>
        <begin position="15"/>
        <end position="35"/>
    </location>
</feature>
<accession>A0AAE0TZH1</accession>
<protein>
    <recommendedName>
        <fullName evidence="2">Protein kinase domain-containing protein</fullName>
    </recommendedName>
</protein>
<keyword evidence="4" id="KW-1185">Reference proteome</keyword>